<proteinExistence type="predicted"/>
<reference evidence="2" key="1">
    <citation type="submission" date="2014-03" db="EMBL/GenBank/DDBJ databases">
        <authorList>
            <person name="Aksoy S."/>
            <person name="Warren W."/>
            <person name="Wilson R.K."/>
        </authorList>
    </citation>
    <scope>NUCLEOTIDE SEQUENCE [LARGE SCALE GENOMIC DNA]</scope>
    <source>
        <strain evidence="2">IAEA</strain>
    </source>
</reference>
<accession>A0A1A9W555</accession>
<organism evidence="1 2">
    <name type="scientific">Glossina brevipalpis</name>
    <dbReference type="NCBI Taxonomy" id="37001"/>
    <lineage>
        <taxon>Eukaryota</taxon>
        <taxon>Metazoa</taxon>
        <taxon>Ecdysozoa</taxon>
        <taxon>Arthropoda</taxon>
        <taxon>Hexapoda</taxon>
        <taxon>Insecta</taxon>
        <taxon>Pterygota</taxon>
        <taxon>Neoptera</taxon>
        <taxon>Endopterygota</taxon>
        <taxon>Diptera</taxon>
        <taxon>Brachycera</taxon>
        <taxon>Muscomorpha</taxon>
        <taxon>Hippoboscoidea</taxon>
        <taxon>Glossinidae</taxon>
        <taxon>Glossina</taxon>
    </lineage>
</organism>
<evidence type="ECO:0000313" key="2">
    <source>
        <dbReference type="Proteomes" id="UP000091820"/>
    </source>
</evidence>
<protein>
    <submittedName>
        <fullName evidence="1">Uncharacterized protein</fullName>
    </submittedName>
</protein>
<reference evidence="1" key="2">
    <citation type="submission" date="2020-05" db="UniProtKB">
        <authorList>
            <consortium name="EnsemblMetazoa"/>
        </authorList>
    </citation>
    <scope>IDENTIFICATION</scope>
    <source>
        <strain evidence="1">IAEA</strain>
    </source>
</reference>
<dbReference type="VEuPathDB" id="VectorBase:GBRI006764"/>
<name>A0A1A9W555_9MUSC</name>
<keyword evidence="2" id="KW-1185">Reference proteome</keyword>
<dbReference type="Proteomes" id="UP000091820">
    <property type="component" value="Unassembled WGS sequence"/>
</dbReference>
<evidence type="ECO:0000313" key="1">
    <source>
        <dbReference type="EnsemblMetazoa" id="GBRI006764-PA"/>
    </source>
</evidence>
<sequence length="69" mass="8014">MQLLKTKLFTFLKASLGNVRRSDIKDLEIVSDTESESDLCITFAEEYSVSENENVQYCRPKKGRRILKK</sequence>
<dbReference type="EnsemblMetazoa" id="GBRI006764-RA">
    <property type="protein sequence ID" value="GBRI006764-PA"/>
    <property type="gene ID" value="GBRI006764"/>
</dbReference>
<dbReference type="AlphaFoldDB" id="A0A1A9W555"/>